<reference evidence="2 3" key="2">
    <citation type="submission" date="2020-08" db="EMBL/GenBank/DDBJ databases">
        <authorList>
            <person name="Partida-Martinez L."/>
            <person name="Huntemann M."/>
            <person name="Clum A."/>
            <person name="Wang J."/>
            <person name="Palaniappan K."/>
            <person name="Ritter S."/>
            <person name="Chen I.-M."/>
            <person name="Stamatis D."/>
            <person name="Reddy T."/>
            <person name="O'Malley R."/>
            <person name="Daum C."/>
            <person name="Shapiro N."/>
            <person name="Ivanova N."/>
            <person name="Kyrpides N."/>
            <person name="Woyke T."/>
        </authorList>
    </citation>
    <scope>NUCLEOTIDE SEQUENCE [LARGE SCALE GENOMIC DNA]</scope>
    <source>
        <strain evidence="2 3">RAS26</strain>
    </source>
</reference>
<evidence type="ECO:0000256" key="1">
    <source>
        <dbReference type="SAM" id="MobiDB-lite"/>
    </source>
</evidence>
<evidence type="ECO:0000313" key="2">
    <source>
        <dbReference type="EMBL" id="MBB2921845.1"/>
    </source>
</evidence>
<dbReference type="EMBL" id="JACHVX010000001">
    <property type="protein sequence ID" value="MBB2921845.1"/>
    <property type="molecule type" value="Genomic_DNA"/>
</dbReference>
<dbReference type="Proteomes" id="UP000518206">
    <property type="component" value="Unassembled WGS sequence"/>
</dbReference>
<feature type="region of interest" description="Disordered" evidence="1">
    <location>
        <begin position="81"/>
        <end position="122"/>
    </location>
</feature>
<dbReference type="RefSeq" id="WP_183294787.1">
    <property type="nucleotide sequence ID" value="NZ_JACHVX010000001.1"/>
</dbReference>
<accession>A0A7W4UDV5</accession>
<dbReference type="AlphaFoldDB" id="A0A7W4UDV5"/>
<organism evidence="2 3">
    <name type="scientific">Cellulomonas cellasea</name>
    <dbReference type="NCBI Taxonomy" id="43670"/>
    <lineage>
        <taxon>Bacteria</taxon>
        <taxon>Bacillati</taxon>
        <taxon>Actinomycetota</taxon>
        <taxon>Actinomycetes</taxon>
        <taxon>Micrococcales</taxon>
        <taxon>Cellulomonadaceae</taxon>
        <taxon>Cellulomonas</taxon>
    </lineage>
</organism>
<evidence type="ECO:0000313" key="3">
    <source>
        <dbReference type="Proteomes" id="UP000518206"/>
    </source>
</evidence>
<comment type="caution">
    <text evidence="2">The sequence shown here is derived from an EMBL/GenBank/DDBJ whole genome shotgun (WGS) entry which is preliminary data.</text>
</comment>
<protein>
    <submittedName>
        <fullName evidence="2">Uncharacterized protein</fullName>
    </submittedName>
</protein>
<proteinExistence type="predicted"/>
<name>A0A7W4UDV5_9CELL</name>
<sequence length="122" mass="13400">MRRLFWVAVGATVTLVAVRRARDVVTGYLPAGTGEALGVVQQVTTAARTARSEFLAGLAEREEQLTHDLVGDVDVDALREERAHRREAEDAEPAAHGRRAARRRPATEDPDDADGDLPYSFY</sequence>
<reference evidence="2 3" key="1">
    <citation type="submission" date="2020-08" db="EMBL/GenBank/DDBJ databases">
        <title>The Agave Microbiome: Exploring the role of microbial communities in plant adaptations to desert environments.</title>
        <authorList>
            <person name="Partida-Martinez L.P."/>
        </authorList>
    </citation>
    <scope>NUCLEOTIDE SEQUENCE [LARGE SCALE GENOMIC DNA]</scope>
    <source>
        <strain evidence="2 3">RAS26</strain>
    </source>
</reference>
<gene>
    <name evidence="2" type="ORF">FHR80_000739</name>
</gene>